<name>A0A8J5ZYS7_GALPY</name>
<sequence length="107" mass="12727">MKIQKSFEGNKGVHHFDTDVQNTCANHKDNTVFQSHVQSVKEAYQIATQEDCETDLKNKIERKGMQVNIQKEPEIYIQKKYKDEAERSFLTILLWQILLKFRELRQL</sequence>
<dbReference type="EMBL" id="JAGFMF010011827">
    <property type="protein sequence ID" value="KAG8511608.1"/>
    <property type="molecule type" value="Genomic_DNA"/>
</dbReference>
<reference evidence="1" key="1">
    <citation type="journal article" date="2021" name="Evol. Appl.">
        <title>The genome of the Pyrenean desman and the effects of bottlenecks and inbreeding on the genomic landscape of an endangered species.</title>
        <authorList>
            <person name="Escoda L."/>
            <person name="Castresana J."/>
        </authorList>
    </citation>
    <scope>NUCLEOTIDE SEQUENCE</scope>
    <source>
        <strain evidence="1">IBE-C5619</strain>
    </source>
</reference>
<gene>
    <name evidence="1" type="ORF">J0S82_000858</name>
</gene>
<accession>A0A8J5ZYS7</accession>
<organism evidence="1 2">
    <name type="scientific">Galemys pyrenaicus</name>
    <name type="common">Iberian desman</name>
    <name type="synonym">Pyrenean desman</name>
    <dbReference type="NCBI Taxonomy" id="202257"/>
    <lineage>
        <taxon>Eukaryota</taxon>
        <taxon>Metazoa</taxon>
        <taxon>Chordata</taxon>
        <taxon>Craniata</taxon>
        <taxon>Vertebrata</taxon>
        <taxon>Euteleostomi</taxon>
        <taxon>Mammalia</taxon>
        <taxon>Eutheria</taxon>
        <taxon>Laurasiatheria</taxon>
        <taxon>Eulipotyphla</taxon>
        <taxon>Talpidae</taxon>
        <taxon>Galemys</taxon>
    </lineage>
</organism>
<dbReference type="AlphaFoldDB" id="A0A8J5ZYS7"/>
<comment type="caution">
    <text evidence="1">The sequence shown here is derived from an EMBL/GenBank/DDBJ whole genome shotgun (WGS) entry which is preliminary data.</text>
</comment>
<feature type="non-terminal residue" evidence="1">
    <location>
        <position position="1"/>
    </location>
</feature>
<keyword evidence="2" id="KW-1185">Reference proteome</keyword>
<evidence type="ECO:0000313" key="2">
    <source>
        <dbReference type="Proteomes" id="UP000700334"/>
    </source>
</evidence>
<dbReference type="Proteomes" id="UP000700334">
    <property type="component" value="Unassembled WGS sequence"/>
</dbReference>
<evidence type="ECO:0000313" key="1">
    <source>
        <dbReference type="EMBL" id="KAG8511608.1"/>
    </source>
</evidence>
<proteinExistence type="predicted"/>
<protein>
    <submittedName>
        <fullName evidence="1">Uncharacterized protein</fullName>
    </submittedName>
</protein>